<dbReference type="InterPro" id="IPR036628">
    <property type="entry name" value="Clp_N_dom_sf"/>
</dbReference>
<accession>A0A1H1V7C7</accession>
<evidence type="ECO:0000256" key="2">
    <source>
        <dbReference type="SAM" id="MobiDB-lite"/>
    </source>
</evidence>
<dbReference type="SUPFAM" id="SSF81923">
    <property type="entry name" value="Double Clp-N motif"/>
    <property type="match status" value="1"/>
</dbReference>
<organism evidence="4 5">
    <name type="scientific">Actinopolymorpha singaporensis</name>
    <dbReference type="NCBI Taxonomy" id="117157"/>
    <lineage>
        <taxon>Bacteria</taxon>
        <taxon>Bacillati</taxon>
        <taxon>Actinomycetota</taxon>
        <taxon>Actinomycetes</taxon>
        <taxon>Propionibacteriales</taxon>
        <taxon>Actinopolymorphaceae</taxon>
        <taxon>Actinopolymorpha</taxon>
    </lineage>
</organism>
<dbReference type="Pfam" id="PF02861">
    <property type="entry name" value="Clp_N"/>
    <property type="match status" value="1"/>
</dbReference>
<evidence type="ECO:0000313" key="5">
    <source>
        <dbReference type="Proteomes" id="UP000198983"/>
    </source>
</evidence>
<dbReference type="InterPro" id="IPR004176">
    <property type="entry name" value="Clp_R_N"/>
</dbReference>
<proteinExistence type="predicted"/>
<evidence type="ECO:0000256" key="1">
    <source>
        <dbReference type="PROSITE-ProRule" id="PRU01251"/>
    </source>
</evidence>
<dbReference type="PROSITE" id="PS51903">
    <property type="entry name" value="CLP_R"/>
    <property type="match status" value="1"/>
</dbReference>
<evidence type="ECO:0000313" key="4">
    <source>
        <dbReference type="EMBL" id="SDS80677.1"/>
    </source>
</evidence>
<dbReference type="EMBL" id="LT629732">
    <property type="protein sequence ID" value="SDS80677.1"/>
    <property type="molecule type" value="Genomic_DNA"/>
</dbReference>
<name>A0A1H1V7C7_9ACTN</name>
<dbReference type="OrthoDB" id="3290891at2"/>
<protein>
    <submittedName>
        <fullName evidence="4">Clp amino terminal domain-containing protein, pathogenicity island component</fullName>
    </submittedName>
</protein>
<dbReference type="Gene3D" id="1.10.1780.10">
    <property type="entry name" value="Clp, N-terminal domain"/>
    <property type="match status" value="1"/>
</dbReference>
<evidence type="ECO:0000259" key="3">
    <source>
        <dbReference type="PROSITE" id="PS51903"/>
    </source>
</evidence>
<feature type="domain" description="Clp R" evidence="3">
    <location>
        <begin position="93"/>
        <end position="238"/>
    </location>
</feature>
<dbReference type="AlphaFoldDB" id="A0A1H1V7C7"/>
<feature type="region of interest" description="Disordered" evidence="2">
    <location>
        <begin position="229"/>
        <end position="251"/>
    </location>
</feature>
<dbReference type="STRING" id="117157.SAMN04489717_3941"/>
<reference evidence="4 5" key="1">
    <citation type="submission" date="2016-10" db="EMBL/GenBank/DDBJ databases">
        <authorList>
            <person name="de Groot N.N."/>
        </authorList>
    </citation>
    <scope>NUCLEOTIDE SEQUENCE [LARGE SCALE GENOMIC DNA]</scope>
    <source>
        <strain evidence="4 5">DSM 22024</strain>
    </source>
</reference>
<dbReference type="Proteomes" id="UP000198983">
    <property type="component" value="Chromosome I"/>
</dbReference>
<dbReference type="RefSeq" id="WP_092655082.1">
    <property type="nucleotide sequence ID" value="NZ_LT629732.1"/>
</dbReference>
<keyword evidence="5" id="KW-1185">Reference proteome</keyword>
<sequence>MAVNDLDLDQIIAAVEGEQTEATPLERVGAARAAATRLDALAQHVVAHFVDQARHEGASWTDIGAALGVTRQAAQQRFVPAEGVDVEAAGSRAALPYSTRATATLAAARDLAVSHHHRYVDDLHLLLALLDNRSGGAVGAVKASGVRVADVRRAARSRLTAEGPRRVTKNPPLGRASVRALDVAVREALRLGRGEIGTEHVLLALTSDPRTPAGQALAEAGLDYAALRDEVSRQSAQAPERPAAKRTRKRA</sequence>
<keyword evidence="1" id="KW-0677">Repeat</keyword>
<gene>
    <name evidence="4" type="ORF">SAMN04489717_3941</name>
</gene>